<comment type="caution">
    <text evidence="15">The sequence shown here is derived from an EMBL/GenBank/DDBJ whole genome shotgun (WGS) entry which is preliminary data.</text>
</comment>
<dbReference type="PANTHER" id="PTHR11537">
    <property type="entry name" value="VOLTAGE-GATED POTASSIUM CHANNEL"/>
    <property type="match status" value="1"/>
</dbReference>
<evidence type="ECO:0000256" key="4">
    <source>
        <dbReference type="ARBA" id="ARBA00022692"/>
    </source>
</evidence>
<feature type="region of interest" description="Disordered" evidence="12">
    <location>
        <begin position="500"/>
        <end position="524"/>
    </location>
</feature>
<evidence type="ECO:0000256" key="6">
    <source>
        <dbReference type="ARBA" id="ARBA00022882"/>
    </source>
</evidence>
<organism evidence="15 16">
    <name type="scientific">Tetraparma gracilis</name>
    <dbReference type="NCBI Taxonomy" id="2962635"/>
    <lineage>
        <taxon>Eukaryota</taxon>
        <taxon>Sar</taxon>
        <taxon>Stramenopiles</taxon>
        <taxon>Ochrophyta</taxon>
        <taxon>Bolidophyceae</taxon>
        <taxon>Parmales</taxon>
        <taxon>Triparmaceae</taxon>
        <taxon>Tetraparma</taxon>
    </lineage>
</organism>
<keyword evidence="9" id="KW-0406">Ion transport</keyword>
<feature type="transmembrane region" description="Helical" evidence="13">
    <location>
        <begin position="1155"/>
        <end position="1176"/>
    </location>
</feature>
<evidence type="ECO:0000256" key="2">
    <source>
        <dbReference type="ARBA" id="ARBA00022448"/>
    </source>
</evidence>
<evidence type="ECO:0000256" key="13">
    <source>
        <dbReference type="SAM" id="Phobius"/>
    </source>
</evidence>
<keyword evidence="8 13" id="KW-1133">Transmembrane helix</keyword>
<evidence type="ECO:0000256" key="5">
    <source>
        <dbReference type="ARBA" id="ARBA00022826"/>
    </source>
</evidence>
<feature type="region of interest" description="Disordered" evidence="12">
    <location>
        <begin position="34"/>
        <end position="137"/>
    </location>
</feature>
<keyword evidence="2" id="KW-0813">Transport</keyword>
<keyword evidence="5" id="KW-0631">Potassium channel</keyword>
<feature type="transmembrane region" description="Helical" evidence="13">
    <location>
        <begin position="347"/>
        <end position="367"/>
    </location>
</feature>
<dbReference type="SUPFAM" id="SSF81324">
    <property type="entry name" value="Voltage-gated potassium channels"/>
    <property type="match status" value="2"/>
</dbReference>
<comment type="subcellular location">
    <subcellularLocation>
        <location evidence="1">Membrane</location>
        <topology evidence="1">Multi-pass membrane protein</topology>
    </subcellularLocation>
</comment>
<feature type="transmembrane region" description="Helical" evidence="13">
    <location>
        <begin position="379"/>
        <end position="398"/>
    </location>
</feature>
<evidence type="ECO:0000256" key="3">
    <source>
        <dbReference type="ARBA" id="ARBA00022538"/>
    </source>
</evidence>
<evidence type="ECO:0000256" key="8">
    <source>
        <dbReference type="ARBA" id="ARBA00022989"/>
    </source>
</evidence>
<evidence type="ECO:0000256" key="9">
    <source>
        <dbReference type="ARBA" id="ARBA00023065"/>
    </source>
</evidence>
<feature type="compositionally biased region" description="Basic and acidic residues" evidence="12">
    <location>
        <begin position="98"/>
        <end position="133"/>
    </location>
</feature>
<feature type="transmembrane region" description="Helical" evidence="13">
    <location>
        <begin position="1123"/>
        <end position="1143"/>
    </location>
</feature>
<feature type="region of interest" description="Disordered" evidence="12">
    <location>
        <begin position="608"/>
        <end position="665"/>
    </location>
</feature>
<feature type="compositionally biased region" description="Basic and acidic residues" evidence="12">
    <location>
        <begin position="656"/>
        <end position="665"/>
    </location>
</feature>
<dbReference type="Gene3D" id="1.20.120.350">
    <property type="entry name" value="Voltage-gated potassium channels. Chain C"/>
    <property type="match status" value="3"/>
</dbReference>
<evidence type="ECO:0000259" key="14">
    <source>
        <dbReference type="Pfam" id="PF00520"/>
    </source>
</evidence>
<dbReference type="PANTHER" id="PTHR11537:SF254">
    <property type="entry name" value="POTASSIUM VOLTAGE-GATED CHANNEL PROTEIN SHAB"/>
    <property type="match status" value="1"/>
</dbReference>
<evidence type="ECO:0000256" key="1">
    <source>
        <dbReference type="ARBA" id="ARBA00004141"/>
    </source>
</evidence>
<protein>
    <recommendedName>
        <fullName evidence="14">Ion transport domain-containing protein</fullName>
    </recommendedName>
</protein>
<evidence type="ECO:0000256" key="7">
    <source>
        <dbReference type="ARBA" id="ARBA00022958"/>
    </source>
</evidence>
<feature type="domain" description="Ion transport" evidence="14">
    <location>
        <begin position="181"/>
        <end position="437"/>
    </location>
</feature>
<reference evidence="15 16" key="1">
    <citation type="journal article" date="2023" name="Commun. Biol.">
        <title>Genome analysis of Parmales, the sister group of diatoms, reveals the evolutionary specialization of diatoms from phago-mixotrophs to photoautotrophs.</title>
        <authorList>
            <person name="Ban H."/>
            <person name="Sato S."/>
            <person name="Yoshikawa S."/>
            <person name="Yamada K."/>
            <person name="Nakamura Y."/>
            <person name="Ichinomiya M."/>
            <person name="Sato N."/>
            <person name="Blanc-Mathieu R."/>
            <person name="Endo H."/>
            <person name="Kuwata A."/>
            <person name="Ogata H."/>
        </authorList>
    </citation>
    <scope>NUCLEOTIDE SEQUENCE [LARGE SCALE GENOMIC DNA]</scope>
</reference>
<evidence type="ECO:0000313" key="16">
    <source>
        <dbReference type="Proteomes" id="UP001165060"/>
    </source>
</evidence>
<keyword evidence="4 13" id="KW-0812">Transmembrane</keyword>
<gene>
    <name evidence="15" type="ORF">TeGR_g8924</name>
</gene>
<feature type="compositionally biased region" description="Basic residues" evidence="12">
    <location>
        <begin position="634"/>
        <end position="643"/>
    </location>
</feature>
<feature type="compositionally biased region" description="Basic and acidic residues" evidence="12">
    <location>
        <begin position="79"/>
        <end position="89"/>
    </location>
</feature>
<dbReference type="InterPro" id="IPR003280">
    <property type="entry name" value="2pore_dom_K_chnl"/>
</dbReference>
<dbReference type="Pfam" id="PF00520">
    <property type="entry name" value="Ion_trans"/>
    <property type="match status" value="2"/>
</dbReference>
<dbReference type="InterPro" id="IPR028325">
    <property type="entry name" value="VG_K_chnl"/>
</dbReference>
<proteinExistence type="predicted"/>
<feature type="transmembrane region" description="Helical" evidence="13">
    <location>
        <begin position="950"/>
        <end position="972"/>
    </location>
</feature>
<keyword evidence="10 13" id="KW-0472">Membrane</keyword>
<dbReference type="PRINTS" id="PR00169">
    <property type="entry name" value="KCHANNEL"/>
</dbReference>
<feature type="transmembrane region" description="Helical" evidence="13">
    <location>
        <begin position="236"/>
        <end position="257"/>
    </location>
</feature>
<feature type="transmembrane region" description="Helical" evidence="13">
    <location>
        <begin position="1056"/>
        <end position="1077"/>
    </location>
</feature>
<feature type="transmembrane region" description="Helical" evidence="13">
    <location>
        <begin position="277"/>
        <end position="298"/>
    </location>
</feature>
<dbReference type="InterPro" id="IPR027359">
    <property type="entry name" value="Volt_channel_dom_sf"/>
</dbReference>
<dbReference type="PRINTS" id="PR01333">
    <property type="entry name" value="2POREKCHANEL"/>
</dbReference>
<keyword evidence="11" id="KW-0407">Ion channel</keyword>
<feature type="domain" description="Ion transport" evidence="14">
    <location>
        <begin position="949"/>
        <end position="1179"/>
    </location>
</feature>
<keyword evidence="3" id="KW-0633">Potassium transport</keyword>
<evidence type="ECO:0000256" key="10">
    <source>
        <dbReference type="ARBA" id="ARBA00023136"/>
    </source>
</evidence>
<keyword evidence="16" id="KW-1185">Reference proteome</keyword>
<keyword evidence="6" id="KW-0851">Voltage-gated channel</keyword>
<feature type="transmembrane region" description="Helical" evidence="13">
    <location>
        <begin position="410"/>
        <end position="431"/>
    </location>
</feature>
<evidence type="ECO:0000256" key="11">
    <source>
        <dbReference type="ARBA" id="ARBA00023303"/>
    </source>
</evidence>
<sequence>MDSTSVILGSPILGAIAKSVHKNTLIASLYEFHNPGAAPPSPDPDSPKFSPGEVEGLSASVRAARKQKQNVRTPTELGTLRRPDDDKRILPTYSHSPFAEHPESYREDKEKQDAEGSEKGVKFDHTVPADRPKMQKPSMKAAQAASFRGKMHAEGLGYESFTFRQKLYVFLEDETSGRAAFLFGNLVTLIILLSIVQICVETMDGPNHYDNAPGGTGLATYPSLPSSKTYDITETFFSLMFTVELVLRLLASSTFFFNTKHPPTPFDDMVGVQIPFFMSMMNWADILAVAPFYVMLILGGGVEASDDVQKTIQFTKAFRCLRIFKLSRQFEGSEVLFSAITKGLKALTLPLFFFFLFTFVFGALVYFVEPCYNYDTCKFQDLFVSCYFAMVTMTTVGYGDQFPEMFLSRVITTIIMLFGALFLAMPVAILGSEFNAAWEDLELREGKSEAEILHAEQDMKLKRKRLGVNIITRLNKSNSKLSKEKALDLVEKITDKVLGKVNDMSPPTSPTGADSSEREEKAPDVPQVSVSRFYVYELYLRTSEHLTAIGELMDSSKLTIDRLEWSVDVLSSASSLMGKIVQIASSANSDSVGFTAASLRQNVLDAKGMKQPPAKHHTERSPDGDLSLTMRPSGGHRLRRTRKQSAAVGMGTNRRNTGESGRESDRVGSVVLPNLGLSDTRLQKLQDIHKQINVNKHDGLRGSMEDLWDKGKNLTGEITTNDEDQNFIQYITDAMYTDSRRDRIWLLLEVPQSSDKARLLSIFMVIVISMSIAVFVMESVPQFTIYGEGSEACQTVVSKFCEDKRSDDDFEANRGCFTATSTLEERTPLTFFCSADDDGLDPSCFGVGNNFGQGLHGPPSSTDYYSCYGYVSDSPEDFNLQGWEVQRISESTMTPYTPDGVSTRPFRDQDALPSINDFMWLQQDMNQYYDVCFRQECNNGQYSFGDFRPLWLPLELFFAFVFTFEVLVRFLVSRNMLKFWTDPMNLLDVASVAPFYIEVALSIIEGVPMNFTISSADSAMILLLKILKVTRVFKMTRHFSGTLVLADTFKRSMSKLTIPFFMLTIMSTVFAVVFFTIESGSECFIGEECVHPWPEEILENEANIPVGTRFLITEYGESQVPDAMVSVFYVIVTLTSVGFGDVVPKTMMGKSLAAIMMMLGTLYLSMPLTIVGGQFISSYKNMSETDRQFEIAILKTAEFSVKRGSGADGKTKIIQDKLEELRNFKISLPKEMRVKVSTYDAAAGRLMDCCAALDKALEKATSSALIGEGANLNQRALEAAEVAVILAVKDVKKTLDAVLLAHTALSAPVRYIDKLLVAEEVIEKKEKEGLL</sequence>
<dbReference type="EMBL" id="BRYB01003779">
    <property type="protein sequence ID" value="GMI20485.1"/>
    <property type="molecule type" value="Genomic_DNA"/>
</dbReference>
<feature type="transmembrane region" description="Helical" evidence="13">
    <location>
        <begin position="759"/>
        <end position="777"/>
    </location>
</feature>
<name>A0ABQ6M6K7_9STRA</name>
<dbReference type="Gene3D" id="1.10.287.70">
    <property type="match status" value="2"/>
</dbReference>
<evidence type="ECO:0000313" key="15">
    <source>
        <dbReference type="EMBL" id="GMI20485.1"/>
    </source>
</evidence>
<accession>A0ABQ6M6K7</accession>
<dbReference type="Proteomes" id="UP001165060">
    <property type="component" value="Unassembled WGS sequence"/>
</dbReference>
<evidence type="ECO:0000256" key="12">
    <source>
        <dbReference type="SAM" id="MobiDB-lite"/>
    </source>
</evidence>
<dbReference type="InterPro" id="IPR005821">
    <property type="entry name" value="Ion_trans_dom"/>
</dbReference>
<keyword evidence="7" id="KW-0630">Potassium</keyword>
<feature type="transmembrane region" description="Helical" evidence="13">
    <location>
        <begin position="179"/>
        <end position="198"/>
    </location>
</feature>